<accession>A0A1M5N0U1</accession>
<protein>
    <submittedName>
        <fullName evidence="1">Uncharacterized protein</fullName>
    </submittedName>
</protein>
<name>A0A1M5N0U1_9BACI</name>
<evidence type="ECO:0000313" key="2">
    <source>
        <dbReference type="Proteomes" id="UP000183988"/>
    </source>
</evidence>
<keyword evidence="2" id="KW-1185">Reference proteome</keyword>
<dbReference type="AlphaFoldDB" id="A0A1M5N0U1"/>
<organism evidence="1 2">
    <name type="scientific">Ornithinibacillus halophilus</name>
    <dbReference type="NCBI Taxonomy" id="930117"/>
    <lineage>
        <taxon>Bacteria</taxon>
        <taxon>Bacillati</taxon>
        <taxon>Bacillota</taxon>
        <taxon>Bacilli</taxon>
        <taxon>Bacillales</taxon>
        <taxon>Bacillaceae</taxon>
        <taxon>Ornithinibacillus</taxon>
    </lineage>
</organism>
<reference evidence="1 2" key="1">
    <citation type="submission" date="2016-11" db="EMBL/GenBank/DDBJ databases">
        <authorList>
            <person name="Jaros S."/>
            <person name="Januszkiewicz K."/>
            <person name="Wedrychowicz H."/>
        </authorList>
    </citation>
    <scope>NUCLEOTIDE SEQUENCE [LARGE SCALE GENOMIC DNA]</scope>
    <source>
        <strain evidence="1 2">IBRC-M 10683</strain>
    </source>
</reference>
<dbReference type="STRING" id="930117.SAMN05216225_10687"/>
<sequence length="115" mass="13239">MALALVIIAGTVYYLLAFTPKNSVELYEKIHFADDYETMEKLMLEGYEDHVTEEDFAFLQENSPNTIKQLSVFEYNNTSYVVMTTPGTQKLEVLEVEELPEEVRNYFLGLPNQGD</sequence>
<dbReference type="EMBL" id="FQVW01000068">
    <property type="protein sequence ID" value="SHG82603.1"/>
    <property type="molecule type" value="Genomic_DNA"/>
</dbReference>
<dbReference type="Proteomes" id="UP000183988">
    <property type="component" value="Unassembled WGS sequence"/>
</dbReference>
<gene>
    <name evidence="1" type="ORF">SAMN05216225_10687</name>
</gene>
<evidence type="ECO:0000313" key="1">
    <source>
        <dbReference type="EMBL" id="SHG82603.1"/>
    </source>
</evidence>
<dbReference type="RefSeq" id="WP_234982740.1">
    <property type="nucleotide sequence ID" value="NZ_FQVW01000068.1"/>
</dbReference>
<proteinExistence type="predicted"/>